<evidence type="ECO:0000313" key="7">
    <source>
        <dbReference type="Proteomes" id="UP001476807"/>
    </source>
</evidence>
<dbReference type="InterPro" id="IPR000064">
    <property type="entry name" value="NLP_P60_dom"/>
</dbReference>
<dbReference type="EMBL" id="JBEOKT010000009">
    <property type="protein sequence ID" value="MER2998271.1"/>
    <property type="molecule type" value="Genomic_DNA"/>
</dbReference>
<evidence type="ECO:0000256" key="3">
    <source>
        <dbReference type="ARBA" id="ARBA00022801"/>
    </source>
</evidence>
<evidence type="ECO:0000259" key="5">
    <source>
        <dbReference type="PROSITE" id="PS51935"/>
    </source>
</evidence>
<evidence type="ECO:0000256" key="2">
    <source>
        <dbReference type="ARBA" id="ARBA00022670"/>
    </source>
</evidence>
<keyword evidence="3" id="KW-0378">Hydrolase</keyword>
<keyword evidence="7" id="KW-1185">Reference proteome</keyword>
<sequence length="198" mass="21616">MKKNLILLLAPVVLLIVMLAFGYNLTNAPEALVEETTVVQVNHKRNASAKPEDNWVKMERTTRSAGVYSTSEPQEIIEYALTLIGSPYEYAGITPSGFDCSGFVTHVFENYNIDVPHSSAMQANEGVPVAKDEAAPGDLVIFTGTNEYDRTPGHVGIVISEPGDTISFVHSSSNGGVKISKVQGTRYDVRFLEVRRVL</sequence>
<keyword evidence="2" id="KW-0645">Protease</keyword>
<organism evidence="6 7">
    <name type="scientific">Pontibacter populi</name>
    <dbReference type="NCBI Taxonomy" id="890055"/>
    <lineage>
        <taxon>Bacteria</taxon>
        <taxon>Pseudomonadati</taxon>
        <taxon>Bacteroidota</taxon>
        <taxon>Cytophagia</taxon>
        <taxon>Cytophagales</taxon>
        <taxon>Hymenobacteraceae</taxon>
        <taxon>Pontibacter</taxon>
    </lineage>
</organism>
<feature type="domain" description="NlpC/P60" evidence="5">
    <location>
        <begin position="70"/>
        <end position="198"/>
    </location>
</feature>
<keyword evidence="4" id="KW-0788">Thiol protease</keyword>
<dbReference type="InterPro" id="IPR051202">
    <property type="entry name" value="Peptidase_C40"/>
</dbReference>
<dbReference type="RefSeq" id="WP_350412719.1">
    <property type="nucleotide sequence ID" value="NZ_JBEOKT010000009.1"/>
</dbReference>
<dbReference type="Proteomes" id="UP001476807">
    <property type="component" value="Unassembled WGS sequence"/>
</dbReference>
<dbReference type="InterPro" id="IPR038765">
    <property type="entry name" value="Papain-like_cys_pep_sf"/>
</dbReference>
<accession>A0ABV1RV55</accession>
<dbReference type="PROSITE" id="PS51935">
    <property type="entry name" value="NLPC_P60"/>
    <property type="match status" value="1"/>
</dbReference>
<comment type="similarity">
    <text evidence="1">Belongs to the peptidase C40 family.</text>
</comment>
<comment type="caution">
    <text evidence="6">The sequence shown here is derived from an EMBL/GenBank/DDBJ whole genome shotgun (WGS) entry which is preliminary data.</text>
</comment>
<evidence type="ECO:0000256" key="4">
    <source>
        <dbReference type="ARBA" id="ARBA00022807"/>
    </source>
</evidence>
<name>A0ABV1RV55_9BACT</name>
<dbReference type="PANTHER" id="PTHR47053:SF1">
    <property type="entry name" value="MUREIN DD-ENDOPEPTIDASE MEPH-RELATED"/>
    <property type="match status" value="1"/>
</dbReference>
<dbReference type="Gene3D" id="3.90.1720.10">
    <property type="entry name" value="endopeptidase domain like (from Nostoc punctiforme)"/>
    <property type="match status" value="1"/>
</dbReference>
<gene>
    <name evidence="6" type="ORF">ABS362_12005</name>
</gene>
<dbReference type="PANTHER" id="PTHR47053">
    <property type="entry name" value="MUREIN DD-ENDOPEPTIDASE MEPH-RELATED"/>
    <property type="match status" value="1"/>
</dbReference>
<reference evidence="6 7" key="1">
    <citation type="submission" date="2024-06" db="EMBL/GenBank/DDBJ databases">
        <title>Pontibacter populi HYL7-15.</title>
        <authorList>
            <person name="Kim M.K."/>
        </authorList>
    </citation>
    <scope>NUCLEOTIDE SEQUENCE [LARGE SCALE GENOMIC DNA]</scope>
    <source>
        <strain evidence="6 7">HYL7-15</strain>
    </source>
</reference>
<dbReference type="Pfam" id="PF00877">
    <property type="entry name" value="NLPC_P60"/>
    <property type="match status" value="1"/>
</dbReference>
<evidence type="ECO:0000313" key="6">
    <source>
        <dbReference type="EMBL" id="MER2998271.1"/>
    </source>
</evidence>
<evidence type="ECO:0000256" key="1">
    <source>
        <dbReference type="ARBA" id="ARBA00007074"/>
    </source>
</evidence>
<protein>
    <submittedName>
        <fullName evidence="6">C40 family peptidase</fullName>
    </submittedName>
</protein>
<dbReference type="SUPFAM" id="SSF54001">
    <property type="entry name" value="Cysteine proteinases"/>
    <property type="match status" value="1"/>
</dbReference>
<proteinExistence type="inferred from homology"/>